<feature type="transmembrane region" description="Helical" evidence="2">
    <location>
        <begin position="6"/>
        <end position="25"/>
    </location>
</feature>
<evidence type="ECO:0000313" key="5">
    <source>
        <dbReference type="Proteomes" id="UP001302812"/>
    </source>
</evidence>
<feature type="domain" description="DUF7702" evidence="3">
    <location>
        <begin position="2"/>
        <end position="243"/>
    </location>
</feature>
<evidence type="ECO:0000313" key="4">
    <source>
        <dbReference type="EMBL" id="KAK4108125.1"/>
    </source>
</evidence>
<dbReference type="AlphaFoldDB" id="A0AAN6QH35"/>
<evidence type="ECO:0000256" key="1">
    <source>
        <dbReference type="SAM" id="MobiDB-lite"/>
    </source>
</evidence>
<keyword evidence="2" id="KW-1133">Transmembrane helix</keyword>
<dbReference type="Pfam" id="PF24800">
    <property type="entry name" value="DUF7702"/>
    <property type="match status" value="1"/>
</dbReference>
<feature type="region of interest" description="Disordered" evidence="1">
    <location>
        <begin position="275"/>
        <end position="325"/>
    </location>
</feature>
<feature type="compositionally biased region" description="Gly residues" evidence="1">
    <location>
        <begin position="301"/>
        <end position="325"/>
    </location>
</feature>
<sequence>MNEHTALGIAQIVFYVPAVVYIHYIGIRCWKYGPKMVWYPLMVFALVRLAGGGLVIAYQNDRTNIDLIKATYVLLNIGLVPLLTVFNRMSAMVSTANFPGDDRLKKIQKICGILILVAAGLLGAAGGMAGKDEEANSQTKLSEIAYFEFLAVFVLLTLLCAYLYFVKHSHIRQDHHTYLRWMLLAAAPLAVRTAYGIIGVFEATGKNILTSMWSSLFGSATAFALMALLPEYMVLAIFMYLGHYRIKTCRSRNWVDDRPPKKKLKDKLRDKLQQGMSLGQMGPAGDRPYTPSIEQAERGENGSGRGLLGAGDSGRGGASGLGHDGLGGGLGLGRGGFGGRL</sequence>
<dbReference type="PANTHER" id="PTHR42109">
    <property type="entry name" value="UNPLACED GENOMIC SCAFFOLD UM_SCAF_CONTIG_1.265, WHOLE GENOME SHOTGUN SEQUENCE"/>
    <property type="match status" value="1"/>
</dbReference>
<feature type="transmembrane region" description="Helical" evidence="2">
    <location>
        <begin position="37"/>
        <end position="58"/>
    </location>
</feature>
<feature type="transmembrane region" description="Helical" evidence="2">
    <location>
        <begin position="110"/>
        <end position="129"/>
    </location>
</feature>
<accession>A0AAN6QH35</accession>
<proteinExistence type="predicted"/>
<feature type="transmembrane region" description="Helical" evidence="2">
    <location>
        <begin position="144"/>
        <end position="166"/>
    </location>
</feature>
<dbReference type="GeneID" id="89940347"/>
<dbReference type="RefSeq" id="XP_064665695.1">
    <property type="nucleotide sequence ID" value="XM_064816222.1"/>
</dbReference>
<comment type="caution">
    <text evidence="4">The sequence shown here is derived from an EMBL/GenBank/DDBJ whole genome shotgun (WGS) entry which is preliminary data.</text>
</comment>
<keyword evidence="2" id="KW-0472">Membrane</keyword>
<protein>
    <recommendedName>
        <fullName evidence="3">DUF7702 domain-containing protein</fullName>
    </recommendedName>
</protein>
<feature type="transmembrane region" description="Helical" evidence="2">
    <location>
        <begin position="178"/>
        <end position="201"/>
    </location>
</feature>
<dbReference type="Proteomes" id="UP001302812">
    <property type="component" value="Unassembled WGS sequence"/>
</dbReference>
<evidence type="ECO:0000259" key="3">
    <source>
        <dbReference type="Pfam" id="PF24800"/>
    </source>
</evidence>
<feature type="transmembrane region" description="Helical" evidence="2">
    <location>
        <begin position="70"/>
        <end position="89"/>
    </location>
</feature>
<dbReference type="PANTHER" id="PTHR42109:SF2">
    <property type="entry name" value="INTEGRAL MEMBRANE PROTEIN"/>
    <property type="match status" value="1"/>
</dbReference>
<feature type="transmembrane region" description="Helical" evidence="2">
    <location>
        <begin position="221"/>
        <end position="242"/>
    </location>
</feature>
<keyword evidence="5" id="KW-1185">Reference proteome</keyword>
<dbReference type="EMBL" id="MU853366">
    <property type="protein sequence ID" value="KAK4108125.1"/>
    <property type="molecule type" value="Genomic_DNA"/>
</dbReference>
<reference evidence="4" key="2">
    <citation type="submission" date="2023-05" db="EMBL/GenBank/DDBJ databases">
        <authorList>
            <consortium name="Lawrence Berkeley National Laboratory"/>
            <person name="Steindorff A."/>
            <person name="Hensen N."/>
            <person name="Bonometti L."/>
            <person name="Westerberg I."/>
            <person name="Brannstrom I.O."/>
            <person name="Guillou S."/>
            <person name="Cros-Aarteil S."/>
            <person name="Calhoun S."/>
            <person name="Haridas S."/>
            <person name="Kuo A."/>
            <person name="Mondo S."/>
            <person name="Pangilinan J."/>
            <person name="Riley R."/>
            <person name="Labutti K."/>
            <person name="Andreopoulos B."/>
            <person name="Lipzen A."/>
            <person name="Chen C."/>
            <person name="Yanf M."/>
            <person name="Daum C."/>
            <person name="Ng V."/>
            <person name="Clum A."/>
            <person name="Ohm R."/>
            <person name="Martin F."/>
            <person name="Silar P."/>
            <person name="Natvig D."/>
            <person name="Lalanne C."/>
            <person name="Gautier V."/>
            <person name="Ament-Velasquez S.L."/>
            <person name="Kruys A."/>
            <person name="Hutchinson M.I."/>
            <person name="Powell A.J."/>
            <person name="Barry K."/>
            <person name="Miller A.N."/>
            <person name="Grigoriev I.V."/>
            <person name="Debuchy R."/>
            <person name="Gladieux P."/>
            <person name="Thoren M.H."/>
            <person name="Johannesson H."/>
        </authorList>
    </citation>
    <scope>NUCLEOTIDE SEQUENCE</scope>
    <source>
        <strain evidence="4">CBS 508.74</strain>
    </source>
</reference>
<gene>
    <name evidence="4" type="ORF">N656DRAFT_784665</name>
</gene>
<organism evidence="4 5">
    <name type="scientific">Canariomyces notabilis</name>
    <dbReference type="NCBI Taxonomy" id="2074819"/>
    <lineage>
        <taxon>Eukaryota</taxon>
        <taxon>Fungi</taxon>
        <taxon>Dikarya</taxon>
        <taxon>Ascomycota</taxon>
        <taxon>Pezizomycotina</taxon>
        <taxon>Sordariomycetes</taxon>
        <taxon>Sordariomycetidae</taxon>
        <taxon>Sordariales</taxon>
        <taxon>Chaetomiaceae</taxon>
        <taxon>Canariomyces</taxon>
    </lineage>
</organism>
<dbReference type="InterPro" id="IPR056119">
    <property type="entry name" value="DUF7702"/>
</dbReference>
<evidence type="ECO:0000256" key="2">
    <source>
        <dbReference type="SAM" id="Phobius"/>
    </source>
</evidence>
<keyword evidence="2" id="KW-0812">Transmembrane</keyword>
<reference evidence="4" key="1">
    <citation type="journal article" date="2023" name="Mol. Phylogenet. Evol.">
        <title>Genome-scale phylogeny and comparative genomics of the fungal order Sordariales.</title>
        <authorList>
            <person name="Hensen N."/>
            <person name="Bonometti L."/>
            <person name="Westerberg I."/>
            <person name="Brannstrom I.O."/>
            <person name="Guillou S."/>
            <person name="Cros-Aarteil S."/>
            <person name="Calhoun S."/>
            <person name="Haridas S."/>
            <person name="Kuo A."/>
            <person name="Mondo S."/>
            <person name="Pangilinan J."/>
            <person name="Riley R."/>
            <person name="LaButti K."/>
            <person name="Andreopoulos B."/>
            <person name="Lipzen A."/>
            <person name="Chen C."/>
            <person name="Yan M."/>
            <person name="Daum C."/>
            <person name="Ng V."/>
            <person name="Clum A."/>
            <person name="Steindorff A."/>
            <person name="Ohm R.A."/>
            <person name="Martin F."/>
            <person name="Silar P."/>
            <person name="Natvig D.O."/>
            <person name="Lalanne C."/>
            <person name="Gautier V."/>
            <person name="Ament-Velasquez S.L."/>
            <person name="Kruys A."/>
            <person name="Hutchinson M.I."/>
            <person name="Powell A.J."/>
            <person name="Barry K."/>
            <person name="Miller A.N."/>
            <person name="Grigoriev I.V."/>
            <person name="Debuchy R."/>
            <person name="Gladieux P."/>
            <person name="Hiltunen Thoren M."/>
            <person name="Johannesson H."/>
        </authorList>
    </citation>
    <scope>NUCLEOTIDE SEQUENCE</scope>
    <source>
        <strain evidence="4">CBS 508.74</strain>
    </source>
</reference>
<name>A0AAN6QH35_9PEZI</name>